<dbReference type="EMBL" id="NMUH01000024">
    <property type="protein sequence ID" value="MQL68902.1"/>
    <property type="molecule type" value="Genomic_DNA"/>
</dbReference>
<name>A0A843T990_COLES</name>
<evidence type="ECO:0000313" key="2">
    <source>
        <dbReference type="Proteomes" id="UP000652761"/>
    </source>
</evidence>
<gene>
    <name evidence="1" type="ORF">Taro_001173</name>
</gene>
<dbReference type="AlphaFoldDB" id="A0A843T990"/>
<organism evidence="1 2">
    <name type="scientific">Colocasia esculenta</name>
    <name type="common">Wild taro</name>
    <name type="synonym">Arum esculentum</name>
    <dbReference type="NCBI Taxonomy" id="4460"/>
    <lineage>
        <taxon>Eukaryota</taxon>
        <taxon>Viridiplantae</taxon>
        <taxon>Streptophyta</taxon>
        <taxon>Embryophyta</taxon>
        <taxon>Tracheophyta</taxon>
        <taxon>Spermatophyta</taxon>
        <taxon>Magnoliopsida</taxon>
        <taxon>Liliopsida</taxon>
        <taxon>Araceae</taxon>
        <taxon>Aroideae</taxon>
        <taxon>Colocasieae</taxon>
        <taxon>Colocasia</taxon>
    </lineage>
</organism>
<sequence>MVSGKNPEIATWAYKDGDRAVRPGVRSRQGLTRKATGLSGSDSGSMIATKRLVAIGSRRFGLSRRDLKT</sequence>
<protein>
    <submittedName>
        <fullName evidence="1">Uncharacterized protein</fullName>
    </submittedName>
</protein>
<dbReference type="Proteomes" id="UP000652761">
    <property type="component" value="Unassembled WGS sequence"/>
</dbReference>
<reference evidence="1" key="1">
    <citation type="submission" date="2017-07" db="EMBL/GenBank/DDBJ databases">
        <title>Taro Niue Genome Assembly and Annotation.</title>
        <authorList>
            <person name="Atibalentja N."/>
            <person name="Keating K."/>
            <person name="Fields C.J."/>
        </authorList>
    </citation>
    <scope>NUCLEOTIDE SEQUENCE</scope>
    <source>
        <strain evidence="1">Niue_2</strain>
        <tissue evidence="1">Leaf</tissue>
    </source>
</reference>
<accession>A0A843T990</accession>
<comment type="caution">
    <text evidence="1">The sequence shown here is derived from an EMBL/GenBank/DDBJ whole genome shotgun (WGS) entry which is preliminary data.</text>
</comment>
<evidence type="ECO:0000313" key="1">
    <source>
        <dbReference type="EMBL" id="MQL68902.1"/>
    </source>
</evidence>
<proteinExistence type="predicted"/>
<keyword evidence="2" id="KW-1185">Reference proteome</keyword>